<evidence type="ECO:0000256" key="4">
    <source>
        <dbReference type="ARBA" id="ARBA00022475"/>
    </source>
</evidence>
<proteinExistence type="inferred from homology"/>
<name>A0A4R2T7K0_9FIRM</name>
<sequence>MIINKRKGSPWALLPLAVFLVVYLVTSIVLGDFYKMPVSVAFLISSIVAICMNKNESISNKAEIFCKGAGNVNIILMCVIFILAGAFAQVAKEMGAVDSTVNLGLSILPSNILIAGIFIIGCFISLSIGTSVGTIVALAPMAVGIAEKTGSPMGLALGAVVSGAMFGDNLSQ</sequence>
<protein>
    <submittedName>
        <fullName evidence="11">Na+/H+ antiporter family protein</fullName>
    </submittedName>
</protein>
<dbReference type="PANTHER" id="PTHR33451">
    <property type="entry name" value="MALATE-2H(+)/NA(+)-LACTATE ANTIPORTER"/>
    <property type="match status" value="1"/>
</dbReference>
<dbReference type="GO" id="GO:0005886">
    <property type="term" value="C:plasma membrane"/>
    <property type="evidence" value="ECO:0007669"/>
    <property type="project" value="UniProtKB-SubCell"/>
</dbReference>
<dbReference type="PANTHER" id="PTHR33451:SF5">
    <property type="entry name" value="NA+_H+ ANTIPORTER"/>
    <property type="match status" value="1"/>
</dbReference>
<dbReference type="Pfam" id="PF03553">
    <property type="entry name" value="Na_H_antiporter"/>
    <property type="match status" value="1"/>
</dbReference>
<keyword evidence="5 9" id="KW-0812">Transmembrane</keyword>
<dbReference type="RefSeq" id="WP_330571481.1">
    <property type="nucleotide sequence ID" value="NZ_CP058648.1"/>
</dbReference>
<comment type="similarity">
    <text evidence="8">Belongs to the NhaC Na(+)/H(+) (TC 2.A.35) antiporter family.</text>
</comment>
<keyword evidence="3" id="KW-0050">Antiport</keyword>
<reference evidence="11 12" key="1">
    <citation type="submission" date="2019-03" db="EMBL/GenBank/DDBJ databases">
        <title>Genomic Encyclopedia of Type Strains, Phase IV (KMG-IV): sequencing the most valuable type-strain genomes for metagenomic binning, comparative biology and taxonomic classification.</title>
        <authorList>
            <person name="Goeker M."/>
        </authorList>
    </citation>
    <scope>NUCLEOTIDE SEQUENCE [LARGE SCALE GENOMIC DNA]</scope>
    <source>
        <strain evidence="11 12">DSM 100013</strain>
    </source>
</reference>
<evidence type="ECO:0000256" key="2">
    <source>
        <dbReference type="ARBA" id="ARBA00022448"/>
    </source>
</evidence>
<keyword evidence="12" id="KW-1185">Reference proteome</keyword>
<keyword evidence="2" id="KW-0813">Transport</keyword>
<dbReference type="Proteomes" id="UP000295504">
    <property type="component" value="Unassembled WGS sequence"/>
</dbReference>
<comment type="caution">
    <text evidence="11">The sequence shown here is derived from an EMBL/GenBank/DDBJ whole genome shotgun (WGS) entry which is preliminary data.</text>
</comment>
<dbReference type="AlphaFoldDB" id="A0A4R2T7K0"/>
<feature type="domain" description="Na+/H+ antiporter NhaC-like C-terminal" evidence="10">
    <location>
        <begin position="21"/>
        <end position="171"/>
    </location>
</feature>
<organism evidence="11 12">
    <name type="scientific">Serpentinicella alkaliphila</name>
    <dbReference type="NCBI Taxonomy" id="1734049"/>
    <lineage>
        <taxon>Bacteria</taxon>
        <taxon>Bacillati</taxon>
        <taxon>Bacillota</taxon>
        <taxon>Clostridia</taxon>
        <taxon>Peptostreptococcales</taxon>
        <taxon>Natronincolaceae</taxon>
        <taxon>Serpentinicella</taxon>
    </lineage>
</organism>
<evidence type="ECO:0000256" key="3">
    <source>
        <dbReference type="ARBA" id="ARBA00022449"/>
    </source>
</evidence>
<keyword evidence="7 9" id="KW-0472">Membrane</keyword>
<comment type="subcellular location">
    <subcellularLocation>
        <location evidence="1">Cell membrane</location>
        <topology evidence="1">Multi-pass membrane protein</topology>
    </subcellularLocation>
</comment>
<evidence type="ECO:0000313" key="12">
    <source>
        <dbReference type="Proteomes" id="UP000295504"/>
    </source>
</evidence>
<feature type="transmembrane region" description="Helical" evidence="9">
    <location>
        <begin position="74"/>
        <end position="92"/>
    </location>
</feature>
<evidence type="ECO:0000256" key="8">
    <source>
        <dbReference type="ARBA" id="ARBA00038435"/>
    </source>
</evidence>
<evidence type="ECO:0000256" key="7">
    <source>
        <dbReference type="ARBA" id="ARBA00023136"/>
    </source>
</evidence>
<dbReference type="InterPro" id="IPR052180">
    <property type="entry name" value="NhaC_Na-H+_Antiporter"/>
</dbReference>
<evidence type="ECO:0000313" key="11">
    <source>
        <dbReference type="EMBL" id="TCP99027.1"/>
    </source>
</evidence>
<evidence type="ECO:0000259" key="10">
    <source>
        <dbReference type="Pfam" id="PF03553"/>
    </source>
</evidence>
<dbReference type="InterPro" id="IPR018461">
    <property type="entry name" value="Na/H_Antiport_NhaC-like_C"/>
</dbReference>
<feature type="transmembrane region" description="Helical" evidence="9">
    <location>
        <begin position="12"/>
        <end position="30"/>
    </location>
</feature>
<dbReference type="GO" id="GO:0015297">
    <property type="term" value="F:antiporter activity"/>
    <property type="evidence" value="ECO:0007669"/>
    <property type="project" value="UniProtKB-KW"/>
</dbReference>
<gene>
    <name evidence="11" type="ORF">EDD79_103829</name>
</gene>
<keyword evidence="4" id="KW-1003">Cell membrane</keyword>
<keyword evidence="6 9" id="KW-1133">Transmembrane helix</keyword>
<dbReference type="EMBL" id="SLYC01000038">
    <property type="protein sequence ID" value="TCP99027.1"/>
    <property type="molecule type" value="Genomic_DNA"/>
</dbReference>
<feature type="transmembrane region" description="Helical" evidence="9">
    <location>
        <begin position="36"/>
        <end position="53"/>
    </location>
</feature>
<evidence type="ECO:0000256" key="5">
    <source>
        <dbReference type="ARBA" id="ARBA00022692"/>
    </source>
</evidence>
<feature type="transmembrane region" description="Helical" evidence="9">
    <location>
        <begin position="112"/>
        <end position="138"/>
    </location>
</feature>
<evidence type="ECO:0000256" key="1">
    <source>
        <dbReference type="ARBA" id="ARBA00004651"/>
    </source>
</evidence>
<evidence type="ECO:0000256" key="6">
    <source>
        <dbReference type="ARBA" id="ARBA00022989"/>
    </source>
</evidence>
<accession>A0A4R2T7K0</accession>
<evidence type="ECO:0000256" key="9">
    <source>
        <dbReference type="SAM" id="Phobius"/>
    </source>
</evidence>